<dbReference type="Proteomes" id="UP000422572">
    <property type="component" value="Chromosome"/>
</dbReference>
<sequence>MKVACVGGGPAGLYLSILLKLRDPSHEITVHERDAAGSTYGWGVTYWAGLLDQLRRHDPVSARAIGEQSVRWSDGLAHVRDRTTLHHGDEGFGIGRRTLLRILAERAESLGVRVEFRHPVTATTTLTGADLIVAGDGANSALRDRHADHFGTDVAVGRNQYIWLGTTKVFDAFTFAFVETEHGWIWAYGYRYGENHSTCVVECSPGTWQGLGLDRANHDDTLTLLQHLFAGPLDGHPLMGRARSDGGARWLNFRTVTNRTWYRDNLVLLGDAAHTTHYSIGAGTTLALEDAIALAGALHERDMPHLQPALARYERERRAALVPTQSAARFSARWYENLPRYINLDPAEMFALLGQRHSPLLPYVPPQLYYRIDRAAGRLEALRRLKRWLGPRLARTVGGVSTVAGVSAGADRGRGSRPAPPRTPGDPSGR</sequence>
<keyword evidence="5" id="KW-0503">Monooxygenase</keyword>
<evidence type="ECO:0000256" key="2">
    <source>
        <dbReference type="ARBA" id="ARBA00023027"/>
    </source>
</evidence>
<keyword evidence="6" id="KW-1185">Reference proteome</keyword>
<evidence type="ECO:0000313" key="5">
    <source>
        <dbReference type="EMBL" id="QGV77450.1"/>
    </source>
</evidence>
<keyword evidence="1" id="KW-0560">Oxidoreductase</keyword>
<reference evidence="5 6" key="1">
    <citation type="submission" date="2018-12" db="EMBL/GenBank/DDBJ databases">
        <title>Complete genome sequence of Streptomyces ficellus NRRL8067, the producer of ficellomycin, feldamycin and nojirimycin.</title>
        <authorList>
            <person name="Zhang H."/>
            <person name="Yue R."/>
            <person name="Liu Y."/>
            <person name="Li M."/>
            <person name="Mu H."/>
            <person name="Zhang J."/>
        </authorList>
    </citation>
    <scope>NUCLEOTIDE SEQUENCE [LARGE SCALE GENOMIC DNA]</scope>
    <source>
        <strain evidence="5 6">NRRL 8067</strain>
    </source>
</reference>
<evidence type="ECO:0000256" key="3">
    <source>
        <dbReference type="SAM" id="MobiDB-lite"/>
    </source>
</evidence>
<dbReference type="EMBL" id="CP034279">
    <property type="protein sequence ID" value="QGV77450.1"/>
    <property type="molecule type" value="Genomic_DNA"/>
</dbReference>
<accession>A0A6I6F1D5</accession>
<dbReference type="OrthoDB" id="3169239at2"/>
<keyword evidence="2" id="KW-0520">NAD</keyword>
<protein>
    <submittedName>
        <fullName evidence="5">FAD-binding monooxygenase</fullName>
    </submittedName>
</protein>
<dbReference type="PANTHER" id="PTHR43476:SF4">
    <property type="entry name" value="BLR0106 PROTEIN"/>
    <property type="match status" value="1"/>
</dbReference>
<dbReference type="GO" id="GO:0071949">
    <property type="term" value="F:FAD binding"/>
    <property type="evidence" value="ECO:0007669"/>
    <property type="project" value="InterPro"/>
</dbReference>
<dbReference type="PANTHER" id="PTHR43476">
    <property type="entry name" value="3-(3-HYDROXY-PHENYL)PROPIONATE/3-HYDROXYCINNAMIC ACID HYDROXYLASE"/>
    <property type="match status" value="1"/>
</dbReference>
<dbReference type="AlphaFoldDB" id="A0A6I6F1D5"/>
<dbReference type="InterPro" id="IPR050631">
    <property type="entry name" value="PheA/TfdB_FAD_monoxygenase"/>
</dbReference>
<proteinExistence type="predicted"/>
<dbReference type="SUPFAM" id="SSF51905">
    <property type="entry name" value="FAD/NAD(P)-binding domain"/>
    <property type="match status" value="1"/>
</dbReference>
<gene>
    <name evidence="5" type="ORF">EIZ62_03690</name>
</gene>
<dbReference type="GO" id="GO:0004497">
    <property type="term" value="F:monooxygenase activity"/>
    <property type="evidence" value="ECO:0007669"/>
    <property type="project" value="UniProtKB-KW"/>
</dbReference>
<dbReference type="Gene3D" id="3.30.9.20">
    <property type="match status" value="1"/>
</dbReference>
<organism evidence="5 6">
    <name type="scientific">Streptomyces ficellus</name>
    <dbReference type="NCBI Taxonomy" id="1977088"/>
    <lineage>
        <taxon>Bacteria</taxon>
        <taxon>Bacillati</taxon>
        <taxon>Actinomycetota</taxon>
        <taxon>Actinomycetes</taxon>
        <taxon>Kitasatosporales</taxon>
        <taxon>Streptomycetaceae</taxon>
        <taxon>Streptomyces</taxon>
    </lineage>
</organism>
<name>A0A6I6F1D5_9ACTN</name>
<evidence type="ECO:0000313" key="6">
    <source>
        <dbReference type="Proteomes" id="UP000422572"/>
    </source>
</evidence>
<dbReference type="Gene3D" id="3.50.50.60">
    <property type="entry name" value="FAD/NAD(P)-binding domain"/>
    <property type="match status" value="1"/>
</dbReference>
<feature type="domain" description="FAD-binding" evidence="4">
    <location>
        <begin position="2"/>
        <end position="319"/>
    </location>
</feature>
<evidence type="ECO:0000256" key="1">
    <source>
        <dbReference type="ARBA" id="ARBA00023002"/>
    </source>
</evidence>
<dbReference type="InterPro" id="IPR036188">
    <property type="entry name" value="FAD/NAD-bd_sf"/>
</dbReference>
<dbReference type="PRINTS" id="PR00420">
    <property type="entry name" value="RNGMNOXGNASE"/>
</dbReference>
<dbReference type="RefSeq" id="WP_156691269.1">
    <property type="nucleotide sequence ID" value="NZ_CP034279.1"/>
</dbReference>
<dbReference type="InterPro" id="IPR002938">
    <property type="entry name" value="FAD-bd"/>
</dbReference>
<evidence type="ECO:0000259" key="4">
    <source>
        <dbReference type="Pfam" id="PF01494"/>
    </source>
</evidence>
<feature type="region of interest" description="Disordered" evidence="3">
    <location>
        <begin position="404"/>
        <end position="430"/>
    </location>
</feature>
<dbReference type="KEGG" id="sfic:EIZ62_03690"/>
<dbReference type="Pfam" id="PF01494">
    <property type="entry name" value="FAD_binding_3"/>
    <property type="match status" value="1"/>
</dbReference>